<gene>
    <name evidence="1" type="ORF">COLO4_35208</name>
</gene>
<name>A0A1R3GHW1_9ROSI</name>
<dbReference type="EMBL" id="AWUE01022508">
    <property type="protein sequence ID" value="OMO57656.1"/>
    <property type="molecule type" value="Genomic_DNA"/>
</dbReference>
<keyword evidence="2" id="KW-1185">Reference proteome</keyword>
<evidence type="ECO:0000313" key="2">
    <source>
        <dbReference type="Proteomes" id="UP000187203"/>
    </source>
</evidence>
<dbReference type="AlphaFoldDB" id="A0A1R3GHW1"/>
<protein>
    <submittedName>
        <fullName evidence="1">Uncharacterized protein</fullName>
    </submittedName>
</protein>
<evidence type="ECO:0000313" key="1">
    <source>
        <dbReference type="EMBL" id="OMO57656.1"/>
    </source>
</evidence>
<sequence length="89" mass="10106">MSWTKVFGEVAESVPRVLCFRQDEEQVFATVEERWIASVDIKRMDAEFFGVRAVDSFIGYPVIDGFVESLVLLDKPNACRDVDACDEDP</sequence>
<dbReference type="Proteomes" id="UP000187203">
    <property type="component" value="Unassembled WGS sequence"/>
</dbReference>
<comment type="caution">
    <text evidence="1">The sequence shown here is derived from an EMBL/GenBank/DDBJ whole genome shotgun (WGS) entry which is preliminary data.</text>
</comment>
<reference evidence="2" key="1">
    <citation type="submission" date="2013-09" db="EMBL/GenBank/DDBJ databases">
        <title>Corchorus olitorius genome sequencing.</title>
        <authorList>
            <person name="Alam M."/>
            <person name="Haque M.S."/>
            <person name="Islam M.S."/>
            <person name="Emdad E.M."/>
            <person name="Islam M.M."/>
            <person name="Ahmed B."/>
            <person name="Halim A."/>
            <person name="Hossen Q.M.M."/>
            <person name="Hossain M.Z."/>
            <person name="Ahmed R."/>
            <person name="Khan M.M."/>
            <person name="Islam R."/>
            <person name="Rashid M.M."/>
            <person name="Khan S.A."/>
            <person name="Rahman M.S."/>
            <person name="Alam M."/>
            <person name="Yahiya A.S."/>
            <person name="Khan M.S."/>
            <person name="Azam M.S."/>
            <person name="Haque T."/>
            <person name="Lashkar M.Z.H."/>
            <person name="Akhand A.I."/>
            <person name="Morshed G."/>
            <person name="Roy S."/>
            <person name="Uddin K.S."/>
            <person name="Rabeya T."/>
            <person name="Hossain A.S."/>
            <person name="Chowdhury A."/>
            <person name="Snigdha A.R."/>
            <person name="Mortoza M.S."/>
            <person name="Matin S.A."/>
            <person name="Hoque S.M.E."/>
            <person name="Islam M.K."/>
            <person name="Roy D.K."/>
            <person name="Haider R."/>
            <person name="Moosa M.M."/>
            <person name="Elias S.M."/>
            <person name="Hasan A.M."/>
            <person name="Jahan S."/>
            <person name="Shafiuddin M."/>
            <person name="Mahmood N."/>
            <person name="Shommy N.S."/>
        </authorList>
    </citation>
    <scope>NUCLEOTIDE SEQUENCE [LARGE SCALE GENOMIC DNA]</scope>
    <source>
        <strain evidence="2">cv. O-4</strain>
    </source>
</reference>
<accession>A0A1R3GHW1</accession>
<organism evidence="1 2">
    <name type="scientific">Corchorus olitorius</name>
    <dbReference type="NCBI Taxonomy" id="93759"/>
    <lineage>
        <taxon>Eukaryota</taxon>
        <taxon>Viridiplantae</taxon>
        <taxon>Streptophyta</taxon>
        <taxon>Embryophyta</taxon>
        <taxon>Tracheophyta</taxon>
        <taxon>Spermatophyta</taxon>
        <taxon>Magnoliopsida</taxon>
        <taxon>eudicotyledons</taxon>
        <taxon>Gunneridae</taxon>
        <taxon>Pentapetalae</taxon>
        <taxon>rosids</taxon>
        <taxon>malvids</taxon>
        <taxon>Malvales</taxon>
        <taxon>Malvaceae</taxon>
        <taxon>Grewioideae</taxon>
        <taxon>Apeibeae</taxon>
        <taxon>Corchorus</taxon>
    </lineage>
</organism>
<proteinExistence type="predicted"/>